<dbReference type="PANTHER" id="PTHR13806">
    <property type="entry name" value="FLOTILLIN-RELATED"/>
    <property type="match status" value="1"/>
</dbReference>
<dbReference type="OrthoDB" id="9815577at2"/>
<protein>
    <recommendedName>
        <fullName evidence="6">Band 7 domain-containing protein</fullName>
    </recommendedName>
</protein>
<sequence>MTLSLGLVLTSILILAFILFGVLFLIFHFFKKVEQGKALIVNTMKSEPVVTFTGRIVLPVVHKAEVMDISLKTIEIDRRGREGLICKDNIRADIKVTFFVRVNKTPEDVLRVAQSIGCARASDQRTLEELFIAKFSEALKTVGKQLDFEDLYKERDSFRDKIIELIGTHLNGYVLEDAAIDYLEQTPLTDLDPSNILDSQGIRKITELTANQNVLTNEFKNQEKMKITKQNVEAKEAILELERQQADAEARQAREIQNVRDHEQAEMTTVAEQERLRSETARKHTEEQLAIQEENKQREIEVAGQNRLRVVGIESERVKLAQEQEIVNREREIELQRIEKEKALEEQRRDIAHVVRERVAVEKTVAEEEERTKELRVLAEANRQKQTKIIQAEAIAQEVLVTDIKAAEASHEASKFKALEKITLADAERDTADKLALAKIRLAEGVQAEQAASGLANVKVKEANALAIEREGVAQARALLEKLQAEATGEEQKGLAQARVKEAEIALTEKDGIAQAKALLEKLQAEATGEEQKGLAQARVKEAMASALEKQGMIDVKIKEANAQAVEKQGIAEAKALQERFLAEAAGLAEKFKSLDALSETGKVHEEFRLRMAQQLDVEKLRMDAQKVTAEMQAAVLAEALKTAKIDIIGGDSRFFEQILSATSMAKAIDGFVDNSQTTQQLFKNYLAEDAKGDLTLDLKAILTNPAFSSQDVQNLSLAAFLTKLLAHSTPEQQGKLTQLLQAVKKMGLEDKQIS</sequence>
<evidence type="ECO:0000256" key="1">
    <source>
        <dbReference type="ARBA" id="ARBA00004308"/>
    </source>
</evidence>
<dbReference type="Proteomes" id="UP000005744">
    <property type="component" value="Unassembled WGS sequence"/>
</dbReference>
<keyword evidence="5" id="KW-1185">Reference proteome</keyword>
<feature type="coiled-coil region" evidence="2">
    <location>
        <begin position="466"/>
        <end position="533"/>
    </location>
</feature>
<feature type="coiled-coil region" evidence="2">
    <location>
        <begin position="321"/>
        <end position="350"/>
    </location>
</feature>
<keyword evidence="3" id="KW-0812">Transmembrane</keyword>
<keyword evidence="2" id="KW-0175">Coiled coil</keyword>
<dbReference type="STRING" id="395493.BegalDRAFT_3211"/>
<feature type="transmembrane region" description="Helical" evidence="3">
    <location>
        <begin position="6"/>
        <end position="30"/>
    </location>
</feature>
<dbReference type="EMBL" id="JH600070">
    <property type="protein sequence ID" value="EIJ44032.1"/>
    <property type="molecule type" value="Genomic_DNA"/>
</dbReference>
<dbReference type="InterPro" id="IPR036013">
    <property type="entry name" value="Band_7/SPFH_dom_sf"/>
</dbReference>
<evidence type="ECO:0000256" key="3">
    <source>
        <dbReference type="SAM" id="Phobius"/>
    </source>
</evidence>
<dbReference type="GO" id="GO:0005886">
    <property type="term" value="C:plasma membrane"/>
    <property type="evidence" value="ECO:0007669"/>
    <property type="project" value="TreeGrafter"/>
</dbReference>
<evidence type="ECO:0000313" key="5">
    <source>
        <dbReference type="Proteomes" id="UP000005744"/>
    </source>
</evidence>
<dbReference type="SUPFAM" id="SSF117892">
    <property type="entry name" value="Band 7/SPFH domain"/>
    <property type="match status" value="1"/>
</dbReference>
<evidence type="ECO:0000256" key="2">
    <source>
        <dbReference type="SAM" id="Coils"/>
    </source>
</evidence>
<evidence type="ECO:0008006" key="6">
    <source>
        <dbReference type="Google" id="ProtNLM"/>
    </source>
</evidence>
<evidence type="ECO:0000313" key="4">
    <source>
        <dbReference type="EMBL" id="EIJ44032.1"/>
    </source>
</evidence>
<keyword evidence="3" id="KW-1133">Transmembrane helix</keyword>
<comment type="subcellular location">
    <subcellularLocation>
        <location evidence="1">Endomembrane system</location>
    </subcellularLocation>
</comment>
<dbReference type="HOGENOM" id="CLU_026777_0_0_6"/>
<dbReference type="CDD" id="cd03399">
    <property type="entry name" value="SPFH_flotillin"/>
    <property type="match status" value="1"/>
</dbReference>
<dbReference type="GO" id="GO:0012505">
    <property type="term" value="C:endomembrane system"/>
    <property type="evidence" value="ECO:0007669"/>
    <property type="project" value="UniProtKB-SubCell"/>
</dbReference>
<accession>I3CK89</accession>
<dbReference type="Gene3D" id="3.30.479.30">
    <property type="entry name" value="Band 7 domain"/>
    <property type="match status" value="1"/>
</dbReference>
<dbReference type="RefSeq" id="WP_002691737.1">
    <property type="nucleotide sequence ID" value="NZ_JH600070.1"/>
</dbReference>
<organism evidence="4 5">
    <name type="scientific">Beggiatoa alba B18LD</name>
    <dbReference type="NCBI Taxonomy" id="395493"/>
    <lineage>
        <taxon>Bacteria</taxon>
        <taxon>Pseudomonadati</taxon>
        <taxon>Pseudomonadota</taxon>
        <taxon>Gammaproteobacteria</taxon>
        <taxon>Thiotrichales</taxon>
        <taxon>Thiotrichaceae</taxon>
        <taxon>Beggiatoa</taxon>
    </lineage>
</organism>
<feature type="coiled-coil region" evidence="2">
    <location>
        <begin position="224"/>
        <end position="258"/>
    </location>
</feature>
<gene>
    <name evidence="4" type="ORF">BegalDRAFT_3211</name>
</gene>
<reference evidence="4 5" key="1">
    <citation type="submission" date="2011-11" db="EMBL/GenBank/DDBJ databases">
        <title>Improved High-Quality Draft sequence of Beggiatoa alba B18lD.</title>
        <authorList>
            <consortium name="US DOE Joint Genome Institute"/>
            <person name="Lucas S."/>
            <person name="Han J."/>
            <person name="Lapidus A."/>
            <person name="Cheng J.-F."/>
            <person name="Goodwin L."/>
            <person name="Pitluck S."/>
            <person name="Peters L."/>
            <person name="Mikhailova N."/>
            <person name="Held B."/>
            <person name="Detter J.C."/>
            <person name="Han C."/>
            <person name="Tapia R."/>
            <person name="Land M."/>
            <person name="Hauser L."/>
            <person name="Kyrpides N."/>
            <person name="Ivanova N."/>
            <person name="Pagani I."/>
            <person name="Samuel K."/>
            <person name="Teske A."/>
            <person name="Mueller J."/>
            <person name="Woyke T."/>
        </authorList>
    </citation>
    <scope>NUCLEOTIDE SEQUENCE [LARGE SCALE GENOMIC DNA]</scope>
    <source>
        <strain evidence="4 5">B18LD</strain>
    </source>
</reference>
<dbReference type="PANTHER" id="PTHR13806:SF31">
    <property type="entry name" value="FLOTILLIN-LIKE PROTEIN 1-RELATED"/>
    <property type="match status" value="1"/>
</dbReference>
<keyword evidence="3" id="KW-0472">Membrane</keyword>
<name>I3CK89_9GAMM</name>
<proteinExistence type="predicted"/>
<dbReference type="AlphaFoldDB" id="I3CK89"/>
<dbReference type="eggNOG" id="COG2268">
    <property type="taxonomic scope" value="Bacteria"/>
</dbReference>
<dbReference type="InterPro" id="IPR027705">
    <property type="entry name" value="Flotillin_fam"/>
</dbReference>